<gene>
    <name evidence="1" type="ORF">CFP75_39495</name>
</gene>
<proteinExistence type="predicted"/>
<accession>A0A229R967</accession>
<evidence type="ECO:0000313" key="2">
    <source>
        <dbReference type="Proteomes" id="UP000215563"/>
    </source>
</evidence>
<organism evidence="1 2">
    <name type="scientific">Amycolatopsis alba DSM 44262</name>
    <dbReference type="NCBI Taxonomy" id="1125972"/>
    <lineage>
        <taxon>Bacteria</taxon>
        <taxon>Bacillati</taxon>
        <taxon>Actinomycetota</taxon>
        <taxon>Actinomycetes</taxon>
        <taxon>Pseudonocardiales</taxon>
        <taxon>Pseudonocardiaceae</taxon>
        <taxon>Amycolatopsis</taxon>
    </lineage>
</organism>
<keyword evidence="2" id="KW-1185">Reference proteome</keyword>
<dbReference type="Proteomes" id="UP000215563">
    <property type="component" value="Unassembled WGS sequence"/>
</dbReference>
<sequence>MPPSLAGQGGPQDSTITKKDFLAALDDARIDFEHTEVHGTDQNSAIRIIATGVSALFGFFDGTEAVSHSSDYLISVSKFFDKEIP</sequence>
<protein>
    <submittedName>
        <fullName evidence="1">Uncharacterized protein</fullName>
    </submittedName>
</protein>
<evidence type="ECO:0000313" key="1">
    <source>
        <dbReference type="EMBL" id="OXM43200.1"/>
    </source>
</evidence>
<reference evidence="1 2" key="1">
    <citation type="submission" date="2017-07" db="EMBL/GenBank/DDBJ databases">
        <title>Amycolatopsis alba DSM 44262 Genome sequencing and assembly.</title>
        <authorList>
            <person name="Kaur N."/>
            <person name="Mayilraj S."/>
        </authorList>
    </citation>
    <scope>NUCLEOTIDE SEQUENCE [LARGE SCALE GENOMIC DNA]</scope>
    <source>
        <strain evidence="1 2">DSM 44262</strain>
    </source>
</reference>
<comment type="caution">
    <text evidence="1">The sequence shown here is derived from an EMBL/GenBank/DDBJ whole genome shotgun (WGS) entry which is preliminary data.</text>
</comment>
<name>A0A229R967_AMYAL</name>
<dbReference type="AlphaFoldDB" id="A0A229R967"/>
<dbReference type="EMBL" id="NMQU01000157">
    <property type="protein sequence ID" value="OXM43200.1"/>
    <property type="molecule type" value="Genomic_DNA"/>
</dbReference>